<evidence type="ECO:0000313" key="2">
    <source>
        <dbReference type="EMBL" id="DAF60632.1"/>
    </source>
</evidence>
<dbReference type="InterPro" id="IPR007630">
    <property type="entry name" value="RNA_pol_sigma70_r4"/>
</dbReference>
<dbReference type="EMBL" id="BK032792">
    <property type="protein sequence ID" value="DAF60632.1"/>
    <property type="molecule type" value="Genomic_DNA"/>
</dbReference>
<dbReference type="Gene3D" id="1.10.10.10">
    <property type="entry name" value="Winged helix-like DNA-binding domain superfamily/Winged helix DNA-binding domain"/>
    <property type="match status" value="1"/>
</dbReference>
<dbReference type="InterPro" id="IPR013324">
    <property type="entry name" value="RNA_pol_sigma_r3/r4-like"/>
</dbReference>
<proteinExistence type="predicted"/>
<accession>A0A8S5TBX3</accession>
<dbReference type="GO" id="GO:0003700">
    <property type="term" value="F:DNA-binding transcription factor activity"/>
    <property type="evidence" value="ECO:0007669"/>
    <property type="project" value="InterPro"/>
</dbReference>
<feature type="domain" description="RNA polymerase sigma-70 region 4" evidence="1">
    <location>
        <begin position="67"/>
        <end position="108"/>
    </location>
</feature>
<dbReference type="InterPro" id="IPR014284">
    <property type="entry name" value="RNA_pol_sigma-70_dom"/>
</dbReference>
<dbReference type="InterPro" id="IPR000943">
    <property type="entry name" value="RNA_pol_sigma70"/>
</dbReference>
<dbReference type="GO" id="GO:0006352">
    <property type="term" value="P:DNA-templated transcription initiation"/>
    <property type="evidence" value="ECO:0007669"/>
    <property type="project" value="InterPro"/>
</dbReference>
<dbReference type="Pfam" id="PF04545">
    <property type="entry name" value="Sigma70_r4"/>
    <property type="match status" value="1"/>
</dbReference>
<dbReference type="SUPFAM" id="SSF88659">
    <property type="entry name" value="Sigma3 and sigma4 domains of RNA polymerase sigma factors"/>
    <property type="match status" value="1"/>
</dbReference>
<dbReference type="CDD" id="cd06171">
    <property type="entry name" value="Sigma70_r4"/>
    <property type="match status" value="1"/>
</dbReference>
<reference evidence="2" key="1">
    <citation type="journal article" date="2021" name="Proc. Natl. Acad. Sci. U.S.A.">
        <title>A Catalog of Tens of Thousands of Viruses from Human Metagenomes Reveals Hidden Associations with Chronic Diseases.</title>
        <authorList>
            <person name="Tisza M.J."/>
            <person name="Buck C.B."/>
        </authorList>
    </citation>
    <scope>NUCLEOTIDE SEQUENCE</scope>
    <source>
        <strain evidence="2">CtwJH20</strain>
    </source>
</reference>
<dbReference type="NCBIfam" id="TIGR02937">
    <property type="entry name" value="sigma70-ECF"/>
    <property type="match status" value="1"/>
</dbReference>
<organism evidence="2">
    <name type="scientific">Podoviridae sp. ctwJH20</name>
    <dbReference type="NCBI Taxonomy" id="2827753"/>
    <lineage>
        <taxon>Viruses</taxon>
        <taxon>Duplodnaviria</taxon>
        <taxon>Heunggongvirae</taxon>
        <taxon>Uroviricota</taxon>
        <taxon>Caudoviricetes</taxon>
    </lineage>
</organism>
<name>A0A8S5TBX3_9CAUD</name>
<sequence length="147" mass="17588">MTGFASPYYGKLQTASLPSEVKRIWYSRDEELPDLPSWRWSFEMQDDLEQVEQRELVIKLLETICFTDREDLVVRLMVMDGYTLEEVGEELGCTKERVRQIYMKAMRKARTRQKSVTGAELWHMDCEVTTWQHYSWQQKQARRRAKA</sequence>
<protein>
    <submittedName>
        <fullName evidence="2">RNA polymerase sigma factor</fullName>
    </submittedName>
</protein>
<dbReference type="PRINTS" id="PR00046">
    <property type="entry name" value="SIGMA70FCT"/>
</dbReference>
<evidence type="ECO:0000259" key="1">
    <source>
        <dbReference type="Pfam" id="PF04545"/>
    </source>
</evidence>
<dbReference type="InterPro" id="IPR036388">
    <property type="entry name" value="WH-like_DNA-bd_sf"/>
</dbReference>